<reference evidence="3" key="1">
    <citation type="submission" date="2016-10" db="EMBL/GenBank/DDBJ databases">
        <authorList>
            <person name="Varghese N."/>
            <person name="Submissions S."/>
        </authorList>
    </citation>
    <scope>NUCLEOTIDE SEQUENCE [LARGE SCALE GENOMIC DNA]</scope>
    <source>
        <strain evidence="3">CGMCC 4.7047</strain>
    </source>
</reference>
<dbReference type="Pfam" id="PF13304">
    <property type="entry name" value="AAA_21"/>
    <property type="match status" value="1"/>
</dbReference>
<keyword evidence="3" id="KW-1185">Reference proteome</keyword>
<dbReference type="GO" id="GO:0005524">
    <property type="term" value="F:ATP binding"/>
    <property type="evidence" value="ECO:0007669"/>
    <property type="project" value="InterPro"/>
</dbReference>
<dbReference type="STRING" id="1176198.SAMN05444716_11517"/>
<dbReference type="EMBL" id="FPAB01000015">
    <property type="protein sequence ID" value="SFT22545.1"/>
    <property type="molecule type" value="Genomic_DNA"/>
</dbReference>
<sequence>MLLSFRVGNHRSLWEEQQLNLTPVYEADRPEGTAWEAVPVAAVFGANAAGKSNVVDALRFMKRMVTQSHREAEPGGGIERAPFALAPEGGESASWYVVDLQLEGVRHTYGFSIDSEQVLDEWLYSYPHGRRRKIFQRSESETTFGDAVPEKELRLVERITEPNALFLSVAARSRQESVLPVYQWFSQAVNIRTRQRPLWSTSPAGAELLADPERSAAVVSLLRAADLGIEDAGVTEEYTRPPSGGSAYDRMTWALRVDSGSSGQRPSVTLVDPWKTVWVAQRGRSGTVRLSLREQSEGTRMLLSYSGPVLDALDSGGLLVIDEVDSSLHPSLTAHLIKLFQEPQTNPRGAQLVLTTHDASLLGRSGGEEILKRDQIWFVEKNEYGESTLFPLSDFKPRQDENRERRYLGGSYGAIPFLSDERFEAAIAARGRVDGEEARR</sequence>
<evidence type="ECO:0000313" key="3">
    <source>
        <dbReference type="Proteomes" id="UP000198873"/>
    </source>
</evidence>
<gene>
    <name evidence="2" type="ORF">SAMN05444716_11517</name>
</gene>
<organism evidence="2 3">
    <name type="scientific">Streptomyces harbinensis</name>
    <dbReference type="NCBI Taxonomy" id="1176198"/>
    <lineage>
        <taxon>Bacteria</taxon>
        <taxon>Bacillati</taxon>
        <taxon>Actinomycetota</taxon>
        <taxon>Actinomycetes</taxon>
        <taxon>Kitasatosporales</taxon>
        <taxon>Streptomycetaceae</taxon>
        <taxon>Streptomyces</taxon>
    </lineage>
</organism>
<proteinExistence type="predicted"/>
<accession>A0A1I6W981</accession>
<dbReference type="PANTHER" id="PTHR40396">
    <property type="entry name" value="ATPASE-LIKE PROTEIN"/>
    <property type="match status" value="1"/>
</dbReference>
<protein>
    <recommendedName>
        <fullName evidence="1">ATPase AAA-type core domain-containing protein</fullName>
    </recommendedName>
</protein>
<dbReference type="AlphaFoldDB" id="A0A1I6W981"/>
<dbReference type="SUPFAM" id="SSF52540">
    <property type="entry name" value="P-loop containing nucleoside triphosphate hydrolases"/>
    <property type="match status" value="1"/>
</dbReference>
<evidence type="ECO:0000259" key="1">
    <source>
        <dbReference type="Pfam" id="PF13304"/>
    </source>
</evidence>
<dbReference type="InterPro" id="IPR003959">
    <property type="entry name" value="ATPase_AAA_core"/>
</dbReference>
<dbReference type="Proteomes" id="UP000198873">
    <property type="component" value="Unassembled WGS sequence"/>
</dbReference>
<dbReference type="RefSeq" id="WP_093844474.1">
    <property type="nucleotide sequence ID" value="NZ_FPAB01000015.1"/>
</dbReference>
<feature type="domain" description="ATPase AAA-type core" evidence="1">
    <location>
        <begin position="40"/>
        <end position="362"/>
    </location>
</feature>
<name>A0A1I6W981_9ACTN</name>
<dbReference type="PANTHER" id="PTHR40396:SF1">
    <property type="entry name" value="ATPASE AAA-TYPE CORE DOMAIN-CONTAINING PROTEIN"/>
    <property type="match status" value="1"/>
</dbReference>
<dbReference type="Gene3D" id="3.40.50.300">
    <property type="entry name" value="P-loop containing nucleotide triphosphate hydrolases"/>
    <property type="match status" value="1"/>
</dbReference>
<dbReference type="GO" id="GO:0016887">
    <property type="term" value="F:ATP hydrolysis activity"/>
    <property type="evidence" value="ECO:0007669"/>
    <property type="project" value="InterPro"/>
</dbReference>
<dbReference type="InterPro" id="IPR027417">
    <property type="entry name" value="P-loop_NTPase"/>
</dbReference>
<evidence type="ECO:0000313" key="2">
    <source>
        <dbReference type="EMBL" id="SFT22545.1"/>
    </source>
</evidence>